<proteinExistence type="inferred from homology"/>
<dbReference type="Gene3D" id="3.40.190.290">
    <property type="match status" value="1"/>
</dbReference>
<dbReference type="PROSITE" id="PS50931">
    <property type="entry name" value="HTH_LYSR"/>
    <property type="match status" value="1"/>
</dbReference>
<dbReference type="Pfam" id="PF00126">
    <property type="entry name" value="HTH_1"/>
    <property type="match status" value="1"/>
</dbReference>
<dbReference type="Gene3D" id="1.10.10.10">
    <property type="entry name" value="Winged helix-like DNA-binding domain superfamily/Winged helix DNA-binding domain"/>
    <property type="match status" value="1"/>
</dbReference>
<reference evidence="7 8" key="1">
    <citation type="submission" date="2015-05" db="EMBL/GenBank/DDBJ databases">
        <authorList>
            <person name="Goodhead I."/>
        </authorList>
    </citation>
    <scope>NUCLEOTIDE SEQUENCE [LARGE SCALE GENOMIC DNA]</scope>
    <source>
        <strain evidence="8">morsitans</strain>
    </source>
</reference>
<dbReference type="EMBL" id="LN854557">
    <property type="protein sequence ID" value="CRL44343.1"/>
    <property type="molecule type" value="Genomic_DNA"/>
</dbReference>
<accession>A0A193QGT0</accession>
<dbReference type="SUPFAM" id="SSF53850">
    <property type="entry name" value="Periplasmic binding protein-like II"/>
    <property type="match status" value="1"/>
</dbReference>
<dbReference type="GO" id="GO:0043565">
    <property type="term" value="F:sequence-specific DNA binding"/>
    <property type="evidence" value="ECO:0007669"/>
    <property type="project" value="TreeGrafter"/>
</dbReference>
<feature type="domain" description="HTH lysR-type" evidence="6">
    <location>
        <begin position="4"/>
        <end position="61"/>
    </location>
</feature>
<dbReference type="Pfam" id="PF03466">
    <property type="entry name" value="LysR_substrate"/>
    <property type="match status" value="1"/>
</dbReference>
<dbReference type="AlphaFoldDB" id="A0A193QGT0"/>
<keyword evidence="4" id="KW-0804">Transcription</keyword>
<organism evidence="7 8">
    <name type="scientific">Sodalis glossinidius (strain morsitans)</name>
    <dbReference type="NCBI Taxonomy" id="343509"/>
    <lineage>
        <taxon>Bacteria</taxon>
        <taxon>Pseudomonadati</taxon>
        <taxon>Pseudomonadota</taxon>
        <taxon>Gammaproteobacteria</taxon>
        <taxon>Enterobacterales</taxon>
        <taxon>Bruguierivoracaceae</taxon>
        <taxon>Sodalis</taxon>
    </lineage>
</organism>
<gene>
    <name evidence="7" type="primary">oxyR_1</name>
    <name evidence="7" type="ORF">SGGMMB4_01399</name>
</gene>
<feature type="compositionally biased region" description="Basic and acidic residues" evidence="5">
    <location>
        <begin position="148"/>
        <end position="169"/>
    </location>
</feature>
<dbReference type="InterPro" id="IPR036390">
    <property type="entry name" value="WH_DNA-bd_sf"/>
</dbReference>
<protein>
    <submittedName>
        <fullName evidence="7">Putative hydrogen peroxide-inducible genes activator</fullName>
    </submittedName>
</protein>
<dbReference type="PANTHER" id="PTHR30537">
    <property type="entry name" value="HTH-TYPE TRANSCRIPTIONAL REGULATOR"/>
    <property type="match status" value="1"/>
</dbReference>
<comment type="similarity">
    <text evidence="1">Belongs to the LysR transcriptional regulatory family.</text>
</comment>
<sequence>MLKENFNDLMAFLVVAEERSFNRATARLGLSQSALSHSMHNLEERMGIRLLTRTTHSVSPTQAGDRLLARIGPHFNDIEIELNAMKDMRDVPAGNIRITAGEHATDYILWPVLRTFMPQWPDIQVEVTVDNALTDIVSHRFDAGVRLEEQGGQRYGGDPDRSANEDGGRRITRLFHPPSTTADAIGSATPPLYLDALVDAGRADALGICTRLQRIAGTD</sequence>
<evidence type="ECO:0000259" key="6">
    <source>
        <dbReference type="PROSITE" id="PS50931"/>
    </source>
</evidence>
<evidence type="ECO:0000256" key="4">
    <source>
        <dbReference type="ARBA" id="ARBA00023163"/>
    </source>
</evidence>
<keyword evidence="2" id="KW-0805">Transcription regulation</keyword>
<evidence type="ECO:0000256" key="1">
    <source>
        <dbReference type="ARBA" id="ARBA00009437"/>
    </source>
</evidence>
<evidence type="ECO:0000313" key="8">
    <source>
        <dbReference type="Proteomes" id="UP000245838"/>
    </source>
</evidence>
<dbReference type="PANTHER" id="PTHR30537:SF1">
    <property type="entry name" value="HTH-TYPE TRANSCRIPTIONAL REGULATOR PGRR"/>
    <property type="match status" value="1"/>
</dbReference>
<name>A0A193QGT0_SODGM</name>
<dbReference type="Proteomes" id="UP000245838">
    <property type="component" value="Chromosome sggmmb4_Chromosome"/>
</dbReference>
<dbReference type="InterPro" id="IPR005119">
    <property type="entry name" value="LysR_subst-bd"/>
</dbReference>
<dbReference type="GO" id="GO:0003700">
    <property type="term" value="F:DNA-binding transcription factor activity"/>
    <property type="evidence" value="ECO:0007669"/>
    <property type="project" value="InterPro"/>
</dbReference>
<evidence type="ECO:0000256" key="2">
    <source>
        <dbReference type="ARBA" id="ARBA00023015"/>
    </source>
</evidence>
<dbReference type="FunFam" id="1.10.10.10:FF:000001">
    <property type="entry name" value="LysR family transcriptional regulator"/>
    <property type="match status" value="1"/>
</dbReference>
<evidence type="ECO:0000256" key="3">
    <source>
        <dbReference type="ARBA" id="ARBA00023125"/>
    </source>
</evidence>
<feature type="region of interest" description="Disordered" evidence="5">
    <location>
        <begin position="148"/>
        <end position="170"/>
    </location>
</feature>
<dbReference type="GO" id="GO:0006351">
    <property type="term" value="P:DNA-templated transcription"/>
    <property type="evidence" value="ECO:0007669"/>
    <property type="project" value="TreeGrafter"/>
</dbReference>
<keyword evidence="3" id="KW-0238">DNA-binding</keyword>
<dbReference type="SUPFAM" id="SSF46785">
    <property type="entry name" value="Winged helix' DNA-binding domain"/>
    <property type="match status" value="1"/>
</dbReference>
<evidence type="ECO:0000313" key="7">
    <source>
        <dbReference type="EMBL" id="CRL44343.1"/>
    </source>
</evidence>
<dbReference type="InterPro" id="IPR058163">
    <property type="entry name" value="LysR-type_TF_proteobact-type"/>
</dbReference>
<dbReference type="InterPro" id="IPR000847">
    <property type="entry name" value="LysR_HTH_N"/>
</dbReference>
<evidence type="ECO:0000256" key="5">
    <source>
        <dbReference type="SAM" id="MobiDB-lite"/>
    </source>
</evidence>
<dbReference type="PRINTS" id="PR00039">
    <property type="entry name" value="HTHLYSR"/>
</dbReference>
<dbReference type="InterPro" id="IPR036388">
    <property type="entry name" value="WH-like_DNA-bd_sf"/>
</dbReference>